<protein>
    <submittedName>
        <fullName evidence="3">Nucleoside kinase</fullName>
    </submittedName>
</protein>
<dbReference type="InterPro" id="IPR006083">
    <property type="entry name" value="PRK/URK"/>
</dbReference>
<dbReference type="CDD" id="cd02028">
    <property type="entry name" value="UMPK_like"/>
    <property type="match status" value="1"/>
</dbReference>
<sequence>MSETITIYCKNNNTYKEVPIGSSLLDIYALVGAPLRLRPMNAQVNNKTEGLSFRCWHPKDVEYVDYSQLSGMRTYVRSLCHIFSKAVNDVLPSATLNLEHPISKGYYCVIHNGKNIDEETIGKIKKRMCEIIDADLPFRLKTVRTADAAVLFRERGMNDKARLIESAGMPYTSYYDLDGYINYFYGCLTPSTGYVRLFDLVPYFDGVLLRVPQRGNPLELEPVIRQDKMFQVYKEHLTLQRTVGLDNVGDLNRAIEKGLSSEIVMVSEAMQEKQVAKIAEEIASRYDDGIRIVLISGPSSSGKTTFCKRLEVQLITNLIHPVSLSLDDYFLNREDTPKDETGEYDFESLYALDLPYFNSELQKLLSGEEIDVPSFDFETGRRVYKGKKLKMHQNSILVIEGIHALNPELTSMIEDRYKYRVYVSVLTSISLDNHNWIPTTDNRLLRRIIRDYRFRGYSARDTIARWPSVRRGEDKWIFPYQENADAMFNSAMLYELAALRKFAEPILGEVRECDPENAEAYRLLRFLRYFNYIPDVGLPGTSLLREFLGGGSFRY</sequence>
<gene>
    <name evidence="3" type="ORF">DWU89_16590</name>
    <name evidence="2" type="ORF">H8784_16185</name>
</gene>
<dbReference type="Gene3D" id="3.30.980.10">
    <property type="entry name" value="Threonyl-trna Synthetase, Chain A, domain 2"/>
    <property type="match status" value="1"/>
</dbReference>
<dbReference type="InterPro" id="IPR018163">
    <property type="entry name" value="Thr/Ala-tRNA-synth_IIc_edit"/>
</dbReference>
<dbReference type="SUPFAM" id="SSF55186">
    <property type="entry name" value="ThrRS/AlaRS common domain"/>
    <property type="match status" value="1"/>
</dbReference>
<dbReference type="Gene3D" id="3.40.50.300">
    <property type="entry name" value="P-loop containing nucleotide triphosphate hydrolases"/>
    <property type="match status" value="1"/>
</dbReference>
<accession>A0A3D8HBU3</accession>
<name>A0A3D8HBU3_9BACT</name>
<keyword evidence="5" id="KW-1185">Reference proteome</keyword>
<dbReference type="Pfam" id="PF00485">
    <property type="entry name" value="PRK"/>
    <property type="match status" value="1"/>
</dbReference>
<evidence type="ECO:0000313" key="2">
    <source>
        <dbReference type="EMBL" id="MBC8603252.1"/>
    </source>
</evidence>
<dbReference type="Proteomes" id="UP000629596">
    <property type="component" value="Unassembled WGS sequence"/>
</dbReference>
<keyword evidence="3" id="KW-0808">Transferase</keyword>
<organism evidence="3 4">
    <name type="scientific">Parabacteroides acidifaciens</name>
    <dbReference type="NCBI Taxonomy" id="2290935"/>
    <lineage>
        <taxon>Bacteria</taxon>
        <taxon>Pseudomonadati</taxon>
        <taxon>Bacteroidota</taxon>
        <taxon>Bacteroidia</taxon>
        <taxon>Bacteroidales</taxon>
        <taxon>Tannerellaceae</taxon>
        <taxon>Parabacteroides</taxon>
    </lineage>
</organism>
<reference evidence="3 4" key="1">
    <citation type="submission" date="2018-07" db="EMBL/GenBank/DDBJ databases">
        <title>Parabacteroides acidifaciens nov. sp., isolated from human feces.</title>
        <authorList>
            <person name="Wang Y.J."/>
        </authorList>
    </citation>
    <scope>NUCLEOTIDE SEQUENCE [LARGE SCALE GENOMIC DNA]</scope>
    <source>
        <strain evidence="3 4">426-9</strain>
    </source>
</reference>
<dbReference type="GO" id="GO:0016301">
    <property type="term" value="F:kinase activity"/>
    <property type="evidence" value="ECO:0007669"/>
    <property type="project" value="UniProtKB-KW"/>
</dbReference>
<dbReference type="EMBL" id="JACRTI010000051">
    <property type="protein sequence ID" value="MBC8603252.1"/>
    <property type="molecule type" value="Genomic_DNA"/>
</dbReference>
<dbReference type="InterPro" id="IPR027417">
    <property type="entry name" value="P-loop_NTPase"/>
</dbReference>
<proteinExistence type="predicted"/>
<dbReference type="Proteomes" id="UP000256321">
    <property type="component" value="Unassembled WGS sequence"/>
</dbReference>
<evidence type="ECO:0000313" key="5">
    <source>
        <dbReference type="Proteomes" id="UP000629596"/>
    </source>
</evidence>
<dbReference type="SUPFAM" id="SSF52540">
    <property type="entry name" value="P-loop containing nucleoside triphosphate hydrolases"/>
    <property type="match status" value="1"/>
</dbReference>
<comment type="caution">
    <text evidence="3">The sequence shown here is derived from an EMBL/GenBank/DDBJ whole genome shotgun (WGS) entry which is preliminary data.</text>
</comment>
<evidence type="ECO:0000313" key="3">
    <source>
        <dbReference type="EMBL" id="RDU48017.1"/>
    </source>
</evidence>
<dbReference type="AlphaFoldDB" id="A0A3D8HBU3"/>
<evidence type="ECO:0000259" key="1">
    <source>
        <dbReference type="Pfam" id="PF00485"/>
    </source>
</evidence>
<dbReference type="GO" id="GO:0005524">
    <property type="term" value="F:ATP binding"/>
    <property type="evidence" value="ECO:0007669"/>
    <property type="project" value="InterPro"/>
</dbReference>
<feature type="domain" description="Phosphoribulokinase/uridine kinase" evidence="1">
    <location>
        <begin position="293"/>
        <end position="490"/>
    </location>
</feature>
<dbReference type="EMBL" id="QREV01000051">
    <property type="protein sequence ID" value="RDU48017.1"/>
    <property type="molecule type" value="Genomic_DNA"/>
</dbReference>
<evidence type="ECO:0000313" key="4">
    <source>
        <dbReference type="Proteomes" id="UP000256321"/>
    </source>
</evidence>
<keyword evidence="3" id="KW-0418">Kinase</keyword>
<reference evidence="2 5" key="2">
    <citation type="submission" date="2020-08" db="EMBL/GenBank/DDBJ databases">
        <title>Genome public.</title>
        <authorList>
            <person name="Liu C."/>
            <person name="Sun Q."/>
        </authorList>
    </citation>
    <scope>NUCLEOTIDE SEQUENCE [LARGE SCALE GENOMIC DNA]</scope>
    <source>
        <strain evidence="2 5">426_9</strain>
    </source>
</reference>
<dbReference type="PANTHER" id="PTHR10285">
    <property type="entry name" value="URIDINE KINASE"/>
    <property type="match status" value="1"/>
</dbReference>
<dbReference type="RefSeq" id="WP_115500747.1">
    <property type="nucleotide sequence ID" value="NZ_JACRTI010000051.1"/>
</dbReference>